<feature type="region of interest" description="Disordered" evidence="1">
    <location>
        <begin position="183"/>
        <end position="228"/>
    </location>
</feature>
<keyword evidence="5" id="KW-1185">Reference proteome</keyword>
<evidence type="ECO:0000259" key="3">
    <source>
        <dbReference type="Pfam" id="PF25597"/>
    </source>
</evidence>
<dbReference type="PANTHER" id="PTHR11439:SF491">
    <property type="entry name" value="INTEGRASE CATALYTIC DOMAIN-CONTAINING PROTEIN"/>
    <property type="match status" value="1"/>
</dbReference>
<dbReference type="AlphaFoldDB" id="A0A6A4FC17"/>
<proteinExistence type="predicted"/>
<feature type="domain" description="Retroviral polymerase SH3-like" evidence="3">
    <location>
        <begin position="94"/>
        <end position="153"/>
    </location>
</feature>
<name>A0A6A4FC17_9STRA</name>
<dbReference type="GO" id="GO:0003676">
    <property type="term" value="F:nucleic acid binding"/>
    <property type="evidence" value="ECO:0007669"/>
    <property type="project" value="InterPro"/>
</dbReference>
<dbReference type="InterPro" id="IPR036397">
    <property type="entry name" value="RNaseH_sf"/>
</dbReference>
<evidence type="ECO:0000259" key="2">
    <source>
        <dbReference type="Pfam" id="PF07727"/>
    </source>
</evidence>
<feature type="compositionally biased region" description="Acidic residues" evidence="1">
    <location>
        <begin position="322"/>
        <end position="336"/>
    </location>
</feature>
<feature type="compositionally biased region" description="Acidic residues" evidence="1">
    <location>
        <begin position="275"/>
        <end position="284"/>
    </location>
</feature>
<feature type="compositionally biased region" description="Acidic residues" evidence="1">
    <location>
        <begin position="344"/>
        <end position="369"/>
    </location>
</feature>
<reference evidence="4 5" key="1">
    <citation type="submission" date="2018-08" db="EMBL/GenBank/DDBJ databases">
        <title>Genomic investigation of the strawberry pathogen Phytophthora fragariae indicates pathogenicity is determined by transcriptional variation in three key races.</title>
        <authorList>
            <person name="Adams T.M."/>
            <person name="Armitage A.D."/>
            <person name="Sobczyk M.K."/>
            <person name="Bates H.J."/>
            <person name="Dunwell J.M."/>
            <person name="Nellist C.F."/>
            <person name="Harrison R.J."/>
        </authorList>
    </citation>
    <scope>NUCLEOTIDE SEQUENCE [LARGE SCALE GENOMIC DNA]</scope>
    <source>
        <strain evidence="4 5">SCRP333</strain>
    </source>
</reference>
<dbReference type="InterPro" id="IPR012337">
    <property type="entry name" value="RNaseH-like_sf"/>
</dbReference>
<dbReference type="InterPro" id="IPR013103">
    <property type="entry name" value="RVT_2"/>
</dbReference>
<dbReference type="CDD" id="cd09272">
    <property type="entry name" value="RNase_HI_RT_Ty1"/>
    <property type="match status" value="1"/>
</dbReference>
<dbReference type="Proteomes" id="UP000434957">
    <property type="component" value="Unassembled WGS sequence"/>
</dbReference>
<dbReference type="SUPFAM" id="SSF53098">
    <property type="entry name" value="Ribonuclease H-like"/>
    <property type="match status" value="1"/>
</dbReference>
<comment type="caution">
    <text evidence="4">The sequence shown here is derived from an EMBL/GenBank/DDBJ whole genome shotgun (WGS) entry which is preliminary data.</text>
</comment>
<feature type="domain" description="Reverse transcriptase Ty1/copia-type" evidence="2">
    <location>
        <begin position="538"/>
        <end position="773"/>
    </location>
</feature>
<feature type="compositionally biased region" description="Basic and acidic residues" evidence="1">
    <location>
        <begin position="424"/>
        <end position="449"/>
    </location>
</feature>
<sequence>MERWYKKKGIVHTKVGPNASQLNPVERTHQTLIGMVKTMMHQSGLPPSFWTHALETAVYVKNRVFCKGAGRTPYELMFGSKPDIHHIRVFGSATYCHTPVSKRKKLSVNCRIGFLIGYRENVVGCHVYFPTEHKRGFVSDVKINEHIKYRDRYEKGFKMKIDKWLQTFNELTAHGELDNLFDEEEEEEDDASSHQAECDDDSVRSDRTSNVDMENVESDSVSERGRQLWDDVVRNSTPIDLDAASADSSDNSLPDYESDVAFGETQEDGSVAESEYADADAETEVETHAHCSSHADEIESDDIERENYNEDTTEVASRLCDSEDEIEAENDGDSECDDGREAEADASEDVDDPEADVDDSEVDEDDDDRESTSHITDLVLVDTEDKDTHEKSDYDCLFDPSDESEIGHGEIALGEDVVIGRRRTREEDGKPAREPKRAKVDSKRVKRDTPPSLRPGLREAHERRKPTRFEDCEVYSAFKALHTDRRGSNGIRRSDVKIPRTRREALRSKYAPFWEAAMDKQVGALRAKGVLKTIPRNQLPEGQKLLKTMWVFDAKTDHLGYIVEFRARIVGRGDKQRPGLDYQETFSPVARMATFRLFVALSKLLELPIYQGDINTAYLNALLTIKQYLEDLDGYPCYEEGMVYMINKALYGLKQSGREWNTEVNAWFLRYGFKQCSTEPCLYFYERDGVFAIVLLYVDDILCATKDEQFKKKMFEQLNEDYGIKDQGLLSTYLGVEVEQNEQSIKIHQTQYCEQILEKFGFSDAHPSRIPMETTLRLTVTDTDTASRKQELPNGKTFPYRELVGSLMYLATCTRPDLAYAVGQLSRYVQCPTQQHIGAAKRVLRYLVGTKSQGIVYTRDKSIEEMNNTLLIDGYCDSDWGNNPDTRKSITGYVHCMAGGAVSWASRRQSIVAQSTAEAEYVAACEACMEAQDCGMY</sequence>
<gene>
    <name evidence="4" type="ORF">PR003_g14527</name>
</gene>
<dbReference type="PANTHER" id="PTHR11439">
    <property type="entry name" value="GAG-POL-RELATED RETROTRANSPOSON"/>
    <property type="match status" value="1"/>
</dbReference>
<dbReference type="InterPro" id="IPR043502">
    <property type="entry name" value="DNA/RNA_pol_sf"/>
</dbReference>
<feature type="region of interest" description="Disordered" evidence="1">
    <location>
        <begin position="264"/>
        <end position="465"/>
    </location>
</feature>
<dbReference type="InterPro" id="IPR057670">
    <property type="entry name" value="SH3_retrovirus"/>
</dbReference>
<evidence type="ECO:0000313" key="5">
    <source>
        <dbReference type="Proteomes" id="UP000434957"/>
    </source>
</evidence>
<feature type="compositionally biased region" description="Basic and acidic residues" evidence="1">
    <location>
        <begin position="456"/>
        <end position="465"/>
    </location>
</feature>
<accession>A0A6A4FC17</accession>
<dbReference type="Pfam" id="PF07727">
    <property type="entry name" value="RVT_2"/>
    <property type="match status" value="1"/>
</dbReference>
<feature type="compositionally biased region" description="Basic and acidic residues" evidence="1">
    <location>
        <begin position="285"/>
        <end position="297"/>
    </location>
</feature>
<dbReference type="Gene3D" id="3.30.420.10">
    <property type="entry name" value="Ribonuclease H-like superfamily/Ribonuclease H"/>
    <property type="match status" value="1"/>
</dbReference>
<dbReference type="SUPFAM" id="SSF56672">
    <property type="entry name" value="DNA/RNA polymerases"/>
    <property type="match status" value="1"/>
</dbReference>
<dbReference type="Pfam" id="PF25597">
    <property type="entry name" value="SH3_retrovirus"/>
    <property type="match status" value="1"/>
</dbReference>
<organism evidence="4 5">
    <name type="scientific">Phytophthora rubi</name>
    <dbReference type="NCBI Taxonomy" id="129364"/>
    <lineage>
        <taxon>Eukaryota</taxon>
        <taxon>Sar</taxon>
        <taxon>Stramenopiles</taxon>
        <taxon>Oomycota</taxon>
        <taxon>Peronosporomycetes</taxon>
        <taxon>Peronosporales</taxon>
        <taxon>Peronosporaceae</taxon>
        <taxon>Phytophthora</taxon>
    </lineage>
</organism>
<dbReference type="EMBL" id="QXFT01000966">
    <property type="protein sequence ID" value="KAE9332430.1"/>
    <property type="molecule type" value="Genomic_DNA"/>
</dbReference>
<evidence type="ECO:0000256" key="1">
    <source>
        <dbReference type="SAM" id="MobiDB-lite"/>
    </source>
</evidence>
<feature type="compositionally biased region" description="Acidic residues" evidence="1">
    <location>
        <begin position="298"/>
        <end position="313"/>
    </location>
</feature>
<protein>
    <submittedName>
        <fullName evidence="4">Uncharacterized protein</fullName>
    </submittedName>
</protein>
<evidence type="ECO:0000313" key="4">
    <source>
        <dbReference type="EMBL" id="KAE9332430.1"/>
    </source>
</evidence>